<dbReference type="AlphaFoldDB" id="A0AAV4R8N1"/>
<sequence length="163" mass="18931">MEEVEKKRDAMNGITKIVFVMADEDSSQIAYASLKKQFAQIQQQWANVCQVVSERSTLLQALVPQWQQLEDEELCFSQWLQRKEQQLSSINLKPGSDSRVLLEQVKLLQSVEQDLDIHHRLFNQLTERAQKIKEQLEVGSIGVIEITEKKLKTHSKRWDALVL</sequence>
<name>A0AAV4R8N1_CAEEX</name>
<reference evidence="1 2" key="1">
    <citation type="submission" date="2021-06" db="EMBL/GenBank/DDBJ databases">
        <title>Caerostris extrusa draft genome.</title>
        <authorList>
            <person name="Kono N."/>
            <person name="Arakawa K."/>
        </authorList>
    </citation>
    <scope>NUCLEOTIDE SEQUENCE [LARGE SCALE GENOMIC DNA]</scope>
</reference>
<dbReference type="EMBL" id="BPLR01007574">
    <property type="protein sequence ID" value="GIY18075.1"/>
    <property type="molecule type" value="Genomic_DNA"/>
</dbReference>
<evidence type="ECO:0000313" key="1">
    <source>
        <dbReference type="EMBL" id="GIY18075.1"/>
    </source>
</evidence>
<proteinExistence type="predicted"/>
<dbReference type="Proteomes" id="UP001054945">
    <property type="component" value="Unassembled WGS sequence"/>
</dbReference>
<dbReference type="SUPFAM" id="SSF46966">
    <property type="entry name" value="Spectrin repeat"/>
    <property type="match status" value="1"/>
</dbReference>
<accession>A0AAV4R8N1</accession>
<gene>
    <name evidence="1" type="primary">UTRN_1</name>
    <name evidence="1" type="ORF">CEXT_62211</name>
</gene>
<evidence type="ECO:0000313" key="2">
    <source>
        <dbReference type="Proteomes" id="UP001054945"/>
    </source>
</evidence>
<comment type="caution">
    <text evidence="1">The sequence shown here is derived from an EMBL/GenBank/DDBJ whole genome shotgun (WGS) entry which is preliminary data.</text>
</comment>
<protein>
    <submittedName>
        <fullName evidence="1">Utrophin</fullName>
    </submittedName>
</protein>
<dbReference type="Gene3D" id="1.20.58.60">
    <property type="match status" value="1"/>
</dbReference>
<keyword evidence="2" id="KW-1185">Reference proteome</keyword>
<organism evidence="1 2">
    <name type="scientific">Caerostris extrusa</name>
    <name type="common">Bark spider</name>
    <name type="synonym">Caerostris bankana</name>
    <dbReference type="NCBI Taxonomy" id="172846"/>
    <lineage>
        <taxon>Eukaryota</taxon>
        <taxon>Metazoa</taxon>
        <taxon>Ecdysozoa</taxon>
        <taxon>Arthropoda</taxon>
        <taxon>Chelicerata</taxon>
        <taxon>Arachnida</taxon>
        <taxon>Araneae</taxon>
        <taxon>Araneomorphae</taxon>
        <taxon>Entelegynae</taxon>
        <taxon>Araneoidea</taxon>
        <taxon>Araneidae</taxon>
        <taxon>Caerostris</taxon>
    </lineage>
</organism>